<dbReference type="EMBL" id="JAFJZO010000035">
    <property type="protein sequence ID" value="KAG5492508.1"/>
    <property type="molecule type" value="Genomic_DNA"/>
</dbReference>
<dbReference type="Gene3D" id="1.20.1280.50">
    <property type="match status" value="1"/>
</dbReference>
<feature type="compositionally biased region" description="Polar residues" evidence="1">
    <location>
        <begin position="131"/>
        <end position="148"/>
    </location>
</feature>
<feature type="region of interest" description="Disordered" evidence="1">
    <location>
        <begin position="1041"/>
        <end position="1074"/>
    </location>
</feature>
<feature type="compositionally biased region" description="Low complexity" evidence="1">
    <location>
        <begin position="1187"/>
        <end position="1201"/>
    </location>
</feature>
<dbReference type="OrthoDB" id="2398163at2759"/>
<feature type="compositionally biased region" description="Basic residues" evidence="1">
    <location>
        <begin position="735"/>
        <end position="748"/>
    </location>
</feature>
<feature type="compositionally biased region" description="Low complexity" evidence="1">
    <location>
        <begin position="262"/>
        <end position="272"/>
    </location>
</feature>
<feature type="compositionally biased region" description="Low complexity" evidence="1">
    <location>
        <begin position="220"/>
        <end position="234"/>
    </location>
</feature>
<feature type="compositionally biased region" description="Acidic residues" evidence="1">
    <location>
        <begin position="1098"/>
        <end position="1117"/>
    </location>
</feature>
<reference evidence="2 3" key="1">
    <citation type="submission" date="2021-02" db="EMBL/GenBank/DDBJ databases">
        <title>Porcisia hertigi Genome sequencing and assembly.</title>
        <authorList>
            <person name="Almutairi H."/>
            <person name="Gatherer D."/>
        </authorList>
    </citation>
    <scope>NUCLEOTIDE SEQUENCE [LARGE SCALE GENOMIC DNA]</scope>
    <source>
        <strain evidence="2 3">C119</strain>
    </source>
</reference>
<protein>
    <recommendedName>
        <fullName evidence="4">F-box domain-containing protein</fullName>
    </recommendedName>
</protein>
<keyword evidence="3" id="KW-1185">Reference proteome</keyword>
<proteinExistence type="predicted"/>
<feature type="region of interest" description="Disordered" evidence="1">
    <location>
        <begin position="1296"/>
        <end position="1337"/>
    </location>
</feature>
<name>A0A836IDR5_9TRYP</name>
<dbReference type="GeneID" id="94287212"/>
<feature type="compositionally biased region" description="Low complexity" evidence="1">
    <location>
        <begin position="581"/>
        <end position="592"/>
    </location>
</feature>
<feature type="compositionally biased region" description="Basic residues" evidence="1">
    <location>
        <begin position="489"/>
        <end position="505"/>
    </location>
</feature>
<evidence type="ECO:0000256" key="1">
    <source>
        <dbReference type="SAM" id="MobiDB-lite"/>
    </source>
</evidence>
<evidence type="ECO:0008006" key="4">
    <source>
        <dbReference type="Google" id="ProtNLM"/>
    </source>
</evidence>
<gene>
    <name evidence="2" type="ORF">JKF63_01086</name>
</gene>
<feature type="compositionally biased region" description="Low complexity" evidence="1">
    <location>
        <begin position="467"/>
        <end position="483"/>
    </location>
</feature>
<feature type="region of interest" description="Disordered" evidence="1">
    <location>
        <begin position="467"/>
        <end position="547"/>
    </location>
</feature>
<organism evidence="2 3">
    <name type="scientific">Porcisia hertigi</name>
    <dbReference type="NCBI Taxonomy" id="2761500"/>
    <lineage>
        <taxon>Eukaryota</taxon>
        <taxon>Discoba</taxon>
        <taxon>Euglenozoa</taxon>
        <taxon>Kinetoplastea</taxon>
        <taxon>Metakinetoplastina</taxon>
        <taxon>Trypanosomatida</taxon>
        <taxon>Trypanosomatidae</taxon>
        <taxon>Leishmaniinae</taxon>
        <taxon>Porcisia</taxon>
    </lineage>
</organism>
<feature type="region of interest" description="Disordered" evidence="1">
    <location>
        <begin position="1533"/>
        <end position="1565"/>
    </location>
</feature>
<feature type="region of interest" description="Disordered" evidence="1">
    <location>
        <begin position="937"/>
        <end position="963"/>
    </location>
</feature>
<dbReference type="KEGG" id="phet:94287212"/>
<evidence type="ECO:0000313" key="3">
    <source>
        <dbReference type="Proteomes" id="UP000674318"/>
    </source>
</evidence>
<feature type="compositionally biased region" description="Basic and acidic residues" evidence="1">
    <location>
        <begin position="1260"/>
        <end position="1278"/>
    </location>
</feature>
<evidence type="ECO:0000313" key="2">
    <source>
        <dbReference type="EMBL" id="KAG5492508.1"/>
    </source>
</evidence>
<feature type="compositionally biased region" description="Polar residues" evidence="1">
    <location>
        <begin position="718"/>
        <end position="727"/>
    </location>
</feature>
<feature type="compositionally biased region" description="Low complexity" evidence="1">
    <location>
        <begin position="506"/>
        <end position="519"/>
    </location>
</feature>
<accession>A0A836IDR5</accession>
<feature type="compositionally biased region" description="Acidic residues" evidence="1">
    <location>
        <begin position="1606"/>
        <end position="1625"/>
    </location>
</feature>
<feature type="region of interest" description="Disordered" evidence="1">
    <location>
        <begin position="1585"/>
        <end position="1625"/>
    </location>
</feature>
<feature type="compositionally biased region" description="Low complexity" evidence="1">
    <location>
        <begin position="855"/>
        <end position="865"/>
    </location>
</feature>
<feature type="compositionally biased region" description="Basic and acidic residues" evidence="1">
    <location>
        <begin position="1129"/>
        <end position="1140"/>
    </location>
</feature>
<feature type="region of interest" description="Disordered" evidence="1">
    <location>
        <begin position="1"/>
        <end position="87"/>
    </location>
</feature>
<sequence>MKQAPRQGSRRCSPGPHAQRRSIWPQRATPKAASGIFSGEHPHQKCGARHRPSSPPPVATAYPKQEAHVSVSTSTGSDAAGGLNAVTTAPPTLLTTEDLEAKDGMRRPPLRRPNSPVTEVSTAVCSTVQRQTPTIHQSTGNKSPTSAVQPHGVRHLAPLPPYRRRRVVSASPSSSCLSFSASDTHYTTSGSCSSTSCRVACRTQRSRRRNFHRNRRHPGAPASATYPSASSAASRGSKTSRCASKRQWNEHRVIFRRAYPNASSSRSPSSATSRDDTTAGSRKTSSNCFPGRWKDMGGIKDNNASLLPLSPAPVTSTCVLTDVLPRDVYLHICGFLTEVDCCTLLEVSLHMHAAITSADSNVWRHICLSTWMWKQGFQTFIQQTRALESLTRQEEREVLALQQHMLLLREKNTVFGESDVSATCDCATVLIRRRQHERAQWMAAANAAAGTGISALYHASLTNRVGSATTSASSTTRTDSCSDANRESRSRRRKKLGSRLRHGGTRHSIATTASTSRRSGNLSSAAERRSTHATRPAETAGQRRLSSWLEVTDTSRASWSLRKRSDRLRGDEDTCKSVIDSSSSSSQTSSSSGVFRDEATRNGKRHKQAYLSNRNWTDHPESRQLLGGSYAGERGLSATHSSTQSPPPLSSHARALTDQHERENVEFLVALGSANVSVSKEVSATERLSMRGSETGDRRQRRVCIRLPEEKAAEGDQDNNANLTDTSACAVRSRSGSRHRRRHRRSSSHRPLSPAHGQRRHRRRDGSPQQQHRQRSKPPGSRYRRSHSVKRRKPARQRRRRRGRSRGPRSTGGGGGRHRSQSHRGQSRHHRSAHQHHHSTKVTQSSRRRRRRQRNAAAAAAAAQANRDGNITNAYASSLRGAAHTNGAGGNTYFYQTATYEAIKSTTPVHQAQHLAPSVVPFKLGARLAPAARAAEAAVSQNQSKVQHNPCQPGGSEEHSHEPLATSAAVAQTVALLSSGSGIAERTAPIVQQGGSVSQQVAPSQATAGASCLVALPGTSPSEEGLYWWQLTPEARQRQLRRMQQRERQQYQQRASPSDGRITRAVPSLPDGDELADEAALREWDELEAPSFGSLSDTTDEESTDTSQDEDREEEYSDPNATSAASDGNTDREGRTENGHHRCPCCPGGRKSWWSRSRSARRSTLSDTTMWTEARRRHSHRQHHGSETGTSSPSSSSSSSRTHTHPPPSLDDDDDGGADCELGVDSTKERWTRADAHAAASLPYQRCRLSDVTGKHRRKSYDDSHPGRSDDANDRYDAEEGAVVVPSTARAVISEADKKCITSDSSSSSSSSSSGDAPSRVRRTGRPYTSPGTSLSASVSSLCRPAIRAERRLVKALAKRYEPIEEAMMITHSKSVLIHTLERQTHAHLPRLLAAAAQRQRRLVMMSTRPAAAAAAQHTGTSLISSTVALHSGTPEFSEAASVSATRAIFLIGPGSGGFNGNGGVATALPVAASPTATPAPHHLPSSLENPFSTVAAATLGMPASPLQQLARITSFNATANPSAELRGRVNGMVSSQEHPCSSRLTTNTASPVADTVDNTNGFGPRALAHPRNLLERHHTDVALGNSGVSGAALPSTDSAPMQLTNEDEVEEEDEDDDDDDEEEQLAPVSWKFAFFMSRREAQRAKITLQDLLEGMWVVCFRSSGRTHPIRFMRQNQIIVYPPLPTEEEERPRRHHLEPSGAQVEAALSTPAATETNAVSASPPLPFHILQGGMQLVVHQFPPMRVTRRNASQSVTAVVGGAPTTAVPTPPTSAPGAATLTPSMMAEKRFAAEPQATLRKMRLCMLASDARDEATLEAMAVCGITGGSNVANCAVEGGKNRAAGRDFGGRDCTSFDFCNSSSAASSATTNDVRRAIAQRLGFPAAYIHEVLGQAPAKPNGEHLSGDADATMCRKCSATASQARRQPVFYGPQTRREFEEEQRREALFAPGGTGDVLNDWGWTIASQHVKIFSLDVTAPLYVERLQRVAYVEISGRSRGRERDPGAS</sequence>
<feature type="compositionally biased region" description="Basic residues" evidence="1">
    <location>
        <begin position="204"/>
        <end position="218"/>
    </location>
</feature>
<feature type="compositionally biased region" description="Polar residues" evidence="1">
    <location>
        <begin position="1533"/>
        <end position="1562"/>
    </location>
</feature>
<feature type="region of interest" description="Disordered" evidence="1">
    <location>
        <begin position="131"/>
        <end position="156"/>
    </location>
</feature>
<comment type="caution">
    <text evidence="2">The sequence shown here is derived from an EMBL/GenBank/DDBJ whole genome shotgun (WGS) entry which is preliminary data.</text>
</comment>
<dbReference type="RefSeq" id="XP_067753292.1">
    <property type="nucleotide sequence ID" value="XM_067897135.1"/>
</dbReference>
<feature type="region of interest" description="Disordered" evidence="1">
    <location>
        <begin position="566"/>
        <end position="656"/>
    </location>
</feature>
<feature type="region of interest" description="Disordered" evidence="1">
    <location>
        <begin position="1089"/>
        <end position="1222"/>
    </location>
</feature>
<feature type="compositionally biased region" description="Polar residues" evidence="1">
    <location>
        <begin position="939"/>
        <end position="950"/>
    </location>
</feature>
<dbReference type="InterPro" id="IPR036047">
    <property type="entry name" value="F-box-like_dom_sf"/>
</dbReference>
<feature type="region of interest" description="Disordered" evidence="1">
    <location>
        <begin position="259"/>
        <end position="288"/>
    </location>
</feature>
<feature type="compositionally biased region" description="Polar residues" evidence="1">
    <location>
        <begin position="1596"/>
        <end position="1605"/>
    </location>
</feature>
<feature type="compositionally biased region" description="Basic residues" evidence="1">
    <location>
        <begin position="816"/>
        <end position="854"/>
    </location>
</feature>
<feature type="compositionally biased region" description="Basic residues" evidence="1">
    <location>
        <begin position="772"/>
        <end position="807"/>
    </location>
</feature>
<feature type="region of interest" description="Disordered" evidence="1">
    <location>
        <begin position="203"/>
        <end position="246"/>
    </location>
</feature>
<dbReference type="Proteomes" id="UP000674318">
    <property type="component" value="Chromosome 35"/>
</dbReference>
<feature type="region of interest" description="Disordered" evidence="1">
    <location>
        <begin position="679"/>
        <end position="865"/>
    </location>
</feature>
<feature type="compositionally biased region" description="Low complexity" evidence="1">
    <location>
        <begin position="1303"/>
        <end position="1314"/>
    </location>
</feature>
<feature type="compositionally biased region" description="Polar residues" evidence="1">
    <location>
        <begin position="1119"/>
        <end position="1128"/>
    </location>
</feature>
<dbReference type="SUPFAM" id="SSF81383">
    <property type="entry name" value="F-box domain"/>
    <property type="match status" value="1"/>
</dbReference>
<feature type="region of interest" description="Disordered" evidence="1">
    <location>
        <begin position="1252"/>
        <end position="1282"/>
    </location>
</feature>